<evidence type="ECO:0000313" key="9">
    <source>
        <dbReference type="Proteomes" id="UP000750334"/>
    </source>
</evidence>
<name>A0A9P7B3B8_MAUEX</name>
<evidence type="ECO:0000256" key="4">
    <source>
        <dbReference type="ARBA" id="ARBA00022603"/>
    </source>
</evidence>
<keyword evidence="4" id="KW-0489">Methyltransferase</keyword>
<evidence type="ECO:0000256" key="5">
    <source>
        <dbReference type="ARBA" id="ARBA00022679"/>
    </source>
</evidence>
<keyword evidence="5" id="KW-0808">Transferase</keyword>
<evidence type="ECO:0000256" key="7">
    <source>
        <dbReference type="ARBA" id="ARBA00048612"/>
    </source>
</evidence>
<evidence type="ECO:0000256" key="2">
    <source>
        <dbReference type="ARBA" id="ARBA00005891"/>
    </source>
</evidence>
<reference evidence="8 9" key="1">
    <citation type="submission" date="2020-11" db="EMBL/GenBank/DDBJ databases">
        <title>Kefir isolates.</title>
        <authorList>
            <person name="Marcisauskas S."/>
            <person name="Kim Y."/>
            <person name="Blasche S."/>
        </authorList>
    </citation>
    <scope>NUCLEOTIDE SEQUENCE [LARGE SCALE GENOMIC DNA]</scope>
    <source>
        <strain evidence="8 9">OG2</strain>
    </source>
</reference>
<comment type="similarity">
    <text evidence="2">Belongs to the NDUFAF7 family.</text>
</comment>
<comment type="caution">
    <text evidence="8">The sequence shown here is derived from an EMBL/GenBank/DDBJ whole genome shotgun (WGS) entry which is preliminary data.</text>
</comment>
<dbReference type="OrthoDB" id="17415at2759"/>
<dbReference type="Pfam" id="PF02636">
    <property type="entry name" value="Methyltransf_28"/>
    <property type="match status" value="1"/>
</dbReference>
<organism evidence="8 9">
    <name type="scientific">Maudiozyma exigua</name>
    <name type="common">Yeast</name>
    <name type="synonym">Kazachstania exigua</name>
    <dbReference type="NCBI Taxonomy" id="34358"/>
    <lineage>
        <taxon>Eukaryota</taxon>
        <taxon>Fungi</taxon>
        <taxon>Dikarya</taxon>
        <taxon>Ascomycota</taxon>
        <taxon>Saccharomycotina</taxon>
        <taxon>Saccharomycetes</taxon>
        <taxon>Saccharomycetales</taxon>
        <taxon>Saccharomycetaceae</taxon>
        <taxon>Maudiozyma</taxon>
    </lineage>
</organism>
<dbReference type="GO" id="GO:0035243">
    <property type="term" value="F:protein-arginine omega-N symmetric methyltransferase activity"/>
    <property type="evidence" value="ECO:0007669"/>
    <property type="project" value="UniProtKB-EC"/>
</dbReference>
<evidence type="ECO:0000256" key="3">
    <source>
        <dbReference type="ARBA" id="ARBA00011935"/>
    </source>
</evidence>
<dbReference type="EMBL" id="PUHR01000251">
    <property type="protein sequence ID" value="KAG0656741.1"/>
    <property type="molecule type" value="Genomic_DNA"/>
</dbReference>
<sequence length="416" mass="50220">MLRLQSSMRWKHTDAIPFRDFIEQHNRKYIMKRQNFFSGHMQLNQSNPLSENLIDYDPILTQCMARWLWLNYKITDYPYHDLNILNIFTDLPQAIYFMRRIMQYFHDILPSESFERINYYLFPLYRCDKINERNLLDDIPGNVRIMEDMTLFPMNKTIDFNDKTNNVYINDPMQILMFNDILGNLSHDLVKYHDVTQQWEQCYIEEETIKNMNERYFDNELDYWCDNTIRQLFDIDFTDQIQRNKNLHNEIFIPTQFIQLLEQLKLYVPDFRLFIIDSPGKKTDTFYSRLRDFLGYTRIGTSKILEPYDNWWVHNCSSEDQEKNINSCITFQPDFNHLEKILTNVSENDTRYGFLKPCEIETLGEFCDKWVDHKLKETKMSVTISQDNNSIPTEFLQKLKLQLDLATKSSLNILHS</sequence>
<gene>
    <name evidence="8" type="ORF">C6P45_002626</name>
</gene>
<dbReference type="EC" id="2.1.1.320" evidence="3"/>
<evidence type="ECO:0000256" key="1">
    <source>
        <dbReference type="ARBA" id="ARBA00004173"/>
    </source>
</evidence>
<keyword evidence="9" id="KW-1185">Reference proteome</keyword>
<dbReference type="GO" id="GO:0005739">
    <property type="term" value="C:mitochondrion"/>
    <property type="evidence" value="ECO:0007669"/>
    <property type="project" value="UniProtKB-SubCell"/>
</dbReference>
<dbReference type="GO" id="GO:0032259">
    <property type="term" value="P:methylation"/>
    <property type="evidence" value="ECO:0007669"/>
    <property type="project" value="UniProtKB-KW"/>
</dbReference>
<evidence type="ECO:0000313" key="8">
    <source>
        <dbReference type="EMBL" id="KAG0656741.1"/>
    </source>
</evidence>
<dbReference type="Proteomes" id="UP000750334">
    <property type="component" value="Unassembled WGS sequence"/>
</dbReference>
<keyword evidence="6" id="KW-0496">Mitochondrion</keyword>
<evidence type="ECO:0000256" key="6">
    <source>
        <dbReference type="ARBA" id="ARBA00023128"/>
    </source>
</evidence>
<comment type="catalytic activity">
    <reaction evidence="7">
        <text>L-arginyl-[protein] + 2 S-adenosyl-L-methionine = N(omega),N(omega)'-dimethyl-L-arginyl-[protein] + 2 S-adenosyl-L-homocysteine + 2 H(+)</text>
        <dbReference type="Rhea" id="RHEA:48108"/>
        <dbReference type="Rhea" id="RHEA-COMP:10532"/>
        <dbReference type="Rhea" id="RHEA-COMP:11992"/>
        <dbReference type="ChEBI" id="CHEBI:15378"/>
        <dbReference type="ChEBI" id="CHEBI:29965"/>
        <dbReference type="ChEBI" id="CHEBI:57856"/>
        <dbReference type="ChEBI" id="CHEBI:59789"/>
        <dbReference type="ChEBI" id="CHEBI:88221"/>
        <dbReference type="EC" id="2.1.1.320"/>
    </reaction>
</comment>
<comment type="subcellular location">
    <subcellularLocation>
        <location evidence="1">Mitochondrion</location>
    </subcellularLocation>
</comment>
<protein>
    <recommendedName>
        <fullName evidence="3">type II protein arginine methyltransferase</fullName>
        <ecNumber evidence="3">2.1.1.320</ecNumber>
    </recommendedName>
</protein>
<proteinExistence type="inferred from homology"/>
<dbReference type="AlphaFoldDB" id="A0A9P7B3B8"/>
<accession>A0A9P7B3B8</accession>
<dbReference type="InterPro" id="IPR003788">
    <property type="entry name" value="NDUFAF7"/>
</dbReference>